<comment type="function">
    <text evidence="8">Involved in the regulation of telomere length, clustering and has a specific role in telomere position effect (TPE).</text>
</comment>
<dbReference type="Proteomes" id="UP001303373">
    <property type="component" value="Chromosome 2"/>
</dbReference>
<feature type="compositionally biased region" description="Polar residues" evidence="9">
    <location>
        <begin position="398"/>
        <end position="409"/>
    </location>
</feature>
<dbReference type="InterPro" id="IPR039595">
    <property type="entry name" value="TE2IP/Rap1"/>
</dbReference>
<dbReference type="InterPro" id="IPR001357">
    <property type="entry name" value="BRCT_dom"/>
</dbReference>
<evidence type="ECO:0000256" key="9">
    <source>
        <dbReference type="SAM" id="MobiDB-lite"/>
    </source>
</evidence>
<keyword evidence="6" id="KW-0804">Transcription</keyword>
<dbReference type="InterPro" id="IPR009057">
    <property type="entry name" value="Homeodomain-like_sf"/>
</dbReference>
<dbReference type="Pfam" id="PF11626">
    <property type="entry name" value="Rap1_C"/>
    <property type="match status" value="1"/>
</dbReference>
<dbReference type="Gene3D" id="1.10.10.2170">
    <property type="match status" value="1"/>
</dbReference>
<keyword evidence="5" id="KW-0010">Activator</keyword>
<dbReference type="InterPro" id="IPR021661">
    <property type="entry name" value="Rap1_C"/>
</dbReference>
<keyword evidence="3 8" id="KW-0779">Telomere</keyword>
<evidence type="ECO:0000256" key="3">
    <source>
        <dbReference type="ARBA" id="ARBA00022895"/>
    </source>
</evidence>
<dbReference type="GO" id="GO:0042162">
    <property type="term" value="F:telomeric DNA binding"/>
    <property type="evidence" value="ECO:0007669"/>
    <property type="project" value="TreeGrafter"/>
</dbReference>
<feature type="compositionally biased region" description="Basic residues" evidence="9">
    <location>
        <begin position="199"/>
        <end position="210"/>
    </location>
</feature>
<dbReference type="AlphaFoldDB" id="A0AAQ3R7N8"/>
<keyword evidence="4" id="KW-0805">Transcription regulation</keyword>
<evidence type="ECO:0000256" key="7">
    <source>
        <dbReference type="ARBA" id="ARBA00023242"/>
    </source>
</evidence>
<feature type="domain" description="BRCT" evidence="10">
    <location>
        <begin position="14"/>
        <end position="93"/>
    </location>
</feature>
<dbReference type="InterPro" id="IPR036420">
    <property type="entry name" value="BRCT_dom_sf"/>
</dbReference>
<evidence type="ECO:0000256" key="8">
    <source>
        <dbReference type="RuleBase" id="RU367107"/>
    </source>
</evidence>
<dbReference type="Pfam" id="PF16589">
    <property type="entry name" value="BRCT_2"/>
    <property type="match status" value="1"/>
</dbReference>
<gene>
    <name evidence="11" type="ORF">R9X50_00118500</name>
</gene>
<dbReference type="PANTHER" id="PTHR16466">
    <property type="entry name" value="TELOMERE REPEAT-BINDING FACTOR 2-INTERACTING PROTEIN 1"/>
    <property type="match status" value="1"/>
</dbReference>
<evidence type="ECO:0000256" key="2">
    <source>
        <dbReference type="ARBA" id="ARBA00022454"/>
    </source>
</evidence>
<dbReference type="Gene3D" id="1.10.10.60">
    <property type="entry name" value="Homeodomain-like"/>
    <property type="match status" value="1"/>
</dbReference>
<dbReference type="InterPro" id="IPR015010">
    <property type="entry name" value="TERF2IP_Myb"/>
</dbReference>
<feature type="compositionally biased region" description="Polar residues" evidence="9">
    <location>
        <begin position="524"/>
        <end position="550"/>
    </location>
</feature>
<feature type="region of interest" description="Disordered" evidence="9">
    <location>
        <begin position="174"/>
        <end position="211"/>
    </location>
</feature>
<dbReference type="SUPFAM" id="SSF52113">
    <property type="entry name" value="BRCT domain"/>
    <property type="match status" value="1"/>
</dbReference>
<comment type="similarity">
    <text evidence="1 8">Belongs to the RAP1 family.</text>
</comment>
<dbReference type="PANTHER" id="PTHR16466:SF6">
    <property type="entry name" value="TELOMERIC REPEAT-BINDING FACTOR 2-INTERACTING PROTEIN 1"/>
    <property type="match status" value="1"/>
</dbReference>
<organism evidence="11 12">
    <name type="scientific">Acrodontium crateriforme</name>
    <dbReference type="NCBI Taxonomy" id="150365"/>
    <lineage>
        <taxon>Eukaryota</taxon>
        <taxon>Fungi</taxon>
        <taxon>Dikarya</taxon>
        <taxon>Ascomycota</taxon>
        <taxon>Pezizomycotina</taxon>
        <taxon>Dothideomycetes</taxon>
        <taxon>Dothideomycetidae</taxon>
        <taxon>Mycosphaerellales</taxon>
        <taxon>Teratosphaeriaceae</taxon>
        <taxon>Acrodontium</taxon>
    </lineage>
</organism>
<keyword evidence="7 8" id="KW-0539">Nucleus</keyword>
<evidence type="ECO:0000313" key="12">
    <source>
        <dbReference type="Proteomes" id="UP001303373"/>
    </source>
</evidence>
<dbReference type="EMBL" id="CP138581">
    <property type="protein sequence ID" value="WPG98395.1"/>
    <property type="molecule type" value="Genomic_DNA"/>
</dbReference>
<feature type="compositionally biased region" description="Acidic residues" evidence="9">
    <location>
        <begin position="278"/>
        <end position="325"/>
    </location>
</feature>
<feature type="compositionally biased region" description="Acidic residues" evidence="9">
    <location>
        <begin position="464"/>
        <end position="474"/>
    </location>
</feature>
<feature type="compositionally biased region" description="Basic residues" evidence="9">
    <location>
        <begin position="332"/>
        <end position="348"/>
    </location>
</feature>
<reference evidence="11 12" key="1">
    <citation type="submission" date="2023-11" db="EMBL/GenBank/DDBJ databases">
        <title>An acidophilic fungus is an integral part of prey digestion in a carnivorous sundew plant.</title>
        <authorList>
            <person name="Tsai I.J."/>
        </authorList>
    </citation>
    <scope>NUCLEOTIDE SEQUENCE [LARGE SCALE GENOMIC DNA]</scope>
    <source>
        <strain evidence="11">169a</strain>
    </source>
</reference>
<protein>
    <recommendedName>
        <fullName evidence="8">DNA-binding protein RAP1</fullName>
    </recommendedName>
</protein>
<keyword evidence="2 8" id="KW-0158">Chromosome</keyword>
<comment type="subcellular location">
    <subcellularLocation>
        <location evidence="8">Nucleus</location>
    </subcellularLocation>
    <subcellularLocation>
        <location evidence="8">Chromosome</location>
        <location evidence="8">Telomere</location>
    </subcellularLocation>
</comment>
<feature type="region of interest" description="Disordered" evidence="9">
    <location>
        <begin position="273"/>
        <end position="667"/>
    </location>
</feature>
<comment type="subunit">
    <text evidence="8">Homodimer.</text>
</comment>
<evidence type="ECO:0000256" key="5">
    <source>
        <dbReference type="ARBA" id="ARBA00023159"/>
    </source>
</evidence>
<accession>A0AAQ3R7N8</accession>
<dbReference type="CDD" id="cd11655">
    <property type="entry name" value="rap1_myb-like"/>
    <property type="match status" value="1"/>
</dbReference>
<dbReference type="Pfam" id="PF08914">
    <property type="entry name" value="Myb_Rap1"/>
    <property type="match status" value="1"/>
</dbReference>
<sequence length="826" mass="91714">MATVIMSANDDSAAIGSLFEGLSFFLVQRVPSRSDFMAKVQANGGRIVKLENQADYIIADHMRKDAPPGSLSFNFIEASLNNGQLVDPSDYLAGPARGTQRAVGSVVPGKSTRTAFTAQEDRELWEFVEKCKAAGEPIKGNEIYKKMAIQNPRHPFQAWRDRYIKRLLGGPEPDGVKINSSARQSAKLSNNDTDSASSHRQRKNSRRKSTPRLEFTGADFDLIMSGAEAIANLDLDQYDDAWEAWAAQNTDHTAADWRFFWESIVRPAYERQRREVENNEGDDSNNADDFERYDEEEEEEGEGEQGDAVEAEVEQQEQEDKEYDLDALKQVQPKRRAVVSSSLKRKRGSLGVDGSKKPRLAAGKESSTEHEHSNSNQGEVVQDGVFQTADGARGDQLTEANLASQQAQHRGQLMRGADLPLDDEQQDQSGFVDYLQSLQPVNGNANESNGVSRPDPTNVQDKQDEFDAFVDEINGDLPDLPMMSQEEIADVIDGNLEWPSSPREAQQQANGEIESEDLPFDPQINHSAAPNASGEQMSDTAKMLSSQPFHSQGFDVSQHGVQPLHPTPHEVDELTSQAGEDTPRAGKQSYDEDELDLTLAEPDGGFASSPTQIRAQQPSQQTNGTDAGGVTSPSSLSSADNTVLHLARDSRRKPNRQTRALETQDILDAETQMPDFDMPSPQDPENESLQSAFFDQADDVQANNPRKHQPKTAKTTQPLEESQALGEDDIESFMDTLKAQYNYDDGAIIDALRSTSMRPQLTELVLLYQKLGQMLPDNVRRRGVWTEREDAILESGDARGLRALDERFGGEETMARMKFLEEWRES</sequence>
<dbReference type="GO" id="GO:0010833">
    <property type="term" value="P:telomere maintenance via telomere lengthening"/>
    <property type="evidence" value="ECO:0007669"/>
    <property type="project" value="UniProtKB-UniRule"/>
</dbReference>
<feature type="region of interest" description="Disordered" evidence="9">
    <location>
        <begin position="702"/>
        <end position="725"/>
    </location>
</feature>
<dbReference type="InterPro" id="IPR038104">
    <property type="entry name" value="Rap1_C_sf"/>
</dbReference>
<evidence type="ECO:0000256" key="1">
    <source>
        <dbReference type="ARBA" id="ARBA00010467"/>
    </source>
</evidence>
<evidence type="ECO:0000259" key="10">
    <source>
        <dbReference type="PROSITE" id="PS50172"/>
    </source>
</evidence>
<dbReference type="GO" id="GO:0031848">
    <property type="term" value="P:protection from non-homologous end joining at telomere"/>
    <property type="evidence" value="ECO:0007669"/>
    <property type="project" value="TreeGrafter"/>
</dbReference>
<evidence type="ECO:0000313" key="11">
    <source>
        <dbReference type="EMBL" id="WPG98395.1"/>
    </source>
</evidence>
<feature type="compositionally biased region" description="Polar residues" evidence="9">
    <location>
        <begin position="178"/>
        <end position="198"/>
    </location>
</feature>
<feature type="compositionally biased region" description="Polar residues" evidence="9">
    <location>
        <begin position="608"/>
        <end position="641"/>
    </location>
</feature>
<keyword evidence="12" id="KW-1185">Reference proteome</keyword>
<proteinExistence type="inferred from homology"/>
<name>A0AAQ3R7N8_9PEZI</name>
<feature type="compositionally biased region" description="Polar residues" evidence="9">
    <location>
        <begin position="436"/>
        <end position="460"/>
    </location>
</feature>
<evidence type="ECO:0000256" key="6">
    <source>
        <dbReference type="ARBA" id="ARBA00023163"/>
    </source>
</evidence>
<evidence type="ECO:0000256" key="4">
    <source>
        <dbReference type="ARBA" id="ARBA00023015"/>
    </source>
</evidence>
<dbReference type="SUPFAM" id="SSF46689">
    <property type="entry name" value="Homeodomain-like"/>
    <property type="match status" value="1"/>
</dbReference>
<dbReference type="GO" id="GO:0070187">
    <property type="term" value="C:shelterin complex"/>
    <property type="evidence" value="ECO:0007669"/>
    <property type="project" value="TreeGrafter"/>
</dbReference>
<dbReference type="PROSITE" id="PS50172">
    <property type="entry name" value="BRCT"/>
    <property type="match status" value="1"/>
</dbReference>